<dbReference type="NCBIfam" id="NF040713">
    <property type="entry name" value="ZapE"/>
    <property type="match status" value="1"/>
</dbReference>
<dbReference type="SUPFAM" id="SSF52540">
    <property type="entry name" value="P-loop containing nucleoside triphosphate hydrolases"/>
    <property type="match status" value="1"/>
</dbReference>
<evidence type="ECO:0000259" key="5">
    <source>
        <dbReference type="SMART" id="SM00382"/>
    </source>
</evidence>
<dbReference type="InterPro" id="IPR003593">
    <property type="entry name" value="AAA+_ATPase"/>
</dbReference>
<dbReference type="GO" id="GO:0016887">
    <property type="term" value="F:ATP hydrolysis activity"/>
    <property type="evidence" value="ECO:0007669"/>
    <property type="project" value="InterPro"/>
</dbReference>
<dbReference type="Pfam" id="PF03969">
    <property type="entry name" value="AFG1_ATPase"/>
    <property type="match status" value="2"/>
</dbReference>
<dbReference type="GO" id="GO:0005739">
    <property type="term" value="C:mitochondrion"/>
    <property type="evidence" value="ECO:0007669"/>
    <property type="project" value="TreeGrafter"/>
</dbReference>
<feature type="domain" description="AAA+ ATPase" evidence="5">
    <location>
        <begin position="131"/>
        <end position="273"/>
    </location>
</feature>
<accession>A0A8H7WDR9</accession>
<dbReference type="PANTHER" id="PTHR12169:SF2">
    <property type="entry name" value="AFG1P"/>
    <property type="match status" value="1"/>
</dbReference>
<protein>
    <recommendedName>
        <fullName evidence="5">AAA+ ATPase domain-containing protein</fullName>
    </recommendedName>
</protein>
<keyword evidence="3" id="KW-0067">ATP-binding</keyword>
<evidence type="ECO:0000256" key="4">
    <source>
        <dbReference type="SAM" id="MobiDB-lite"/>
    </source>
</evidence>
<reference evidence="6" key="1">
    <citation type="submission" date="2021-02" db="EMBL/GenBank/DDBJ databases">
        <title>Genome sequence Cadophora malorum strain M34.</title>
        <authorList>
            <person name="Stefanovic E."/>
            <person name="Vu D."/>
            <person name="Scully C."/>
            <person name="Dijksterhuis J."/>
            <person name="Roader J."/>
            <person name="Houbraken J."/>
        </authorList>
    </citation>
    <scope>NUCLEOTIDE SEQUENCE</scope>
    <source>
        <strain evidence="6">M34</strain>
    </source>
</reference>
<organism evidence="6 7">
    <name type="scientific">Cadophora malorum</name>
    <dbReference type="NCBI Taxonomy" id="108018"/>
    <lineage>
        <taxon>Eukaryota</taxon>
        <taxon>Fungi</taxon>
        <taxon>Dikarya</taxon>
        <taxon>Ascomycota</taxon>
        <taxon>Pezizomycotina</taxon>
        <taxon>Leotiomycetes</taxon>
        <taxon>Helotiales</taxon>
        <taxon>Ploettnerulaceae</taxon>
        <taxon>Cadophora</taxon>
    </lineage>
</organism>
<evidence type="ECO:0000256" key="2">
    <source>
        <dbReference type="ARBA" id="ARBA00022741"/>
    </source>
</evidence>
<dbReference type="Proteomes" id="UP000664132">
    <property type="component" value="Unassembled WGS sequence"/>
</dbReference>
<proteinExistence type="inferred from homology"/>
<feature type="compositionally biased region" description="Basic and acidic residues" evidence="4">
    <location>
        <begin position="669"/>
        <end position="688"/>
    </location>
</feature>
<dbReference type="GO" id="GO:0005524">
    <property type="term" value="F:ATP binding"/>
    <property type="evidence" value="ECO:0007669"/>
    <property type="project" value="UniProtKB-KW"/>
</dbReference>
<dbReference type="InterPro" id="IPR005654">
    <property type="entry name" value="ATPase_AFG1-like"/>
</dbReference>
<dbReference type="Gene3D" id="3.40.50.300">
    <property type="entry name" value="P-loop containing nucleotide triphosphate hydrolases"/>
    <property type="match status" value="1"/>
</dbReference>
<dbReference type="PANTHER" id="PTHR12169">
    <property type="entry name" value="ATPASE N2B"/>
    <property type="match status" value="1"/>
</dbReference>
<comment type="caution">
    <text evidence="6">The sequence shown here is derived from an EMBL/GenBank/DDBJ whole genome shotgun (WGS) entry which is preliminary data.</text>
</comment>
<dbReference type="InterPro" id="IPR027417">
    <property type="entry name" value="P-loop_NTPase"/>
</dbReference>
<evidence type="ECO:0000256" key="3">
    <source>
        <dbReference type="ARBA" id="ARBA00022840"/>
    </source>
</evidence>
<keyword evidence="7" id="KW-1185">Reference proteome</keyword>
<evidence type="ECO:0000313" key="7">
    <source>
        <dbReference type="Proteomes" id="UP000664132"/>
    </source>
</evidence>
<gene>
    <name evidence="6" type="ORF">IFR04_003789</name>
</gene>
<evidence type="ECO:0000313" key="6">
    <source>
        <dbReference type="EMBL" id="KAG4423013.1"/>
    </source>
</evidence>
<comment type="similarity">
    <text evidence="1">Belongs to the AFG1 ATPase family.</text>
</comment>
<dbReference type="OrthoDB" id="548867at2759"/>
<sequence length="723" mass="80923">MRLIPTMPPQLSTVASTSLTISNPLVLYRSLLATKIIDPDPAQHRLALELQKIYLRLKDYTPKAEYGTRLKAISQAIEDVPKAKDDNSVAAPGHPLRRNPLFAHLFPKQETDSLALTRILTSHDAAMNIDSPKGMLLHGEVGTGKSMLFDLLADSLPNKKKRRWHFNTFMLETLARLEQLRQTRSRGSTSGADAEHSLVWLAKDMVEQTPILFLDEFQLPDRAASKILSNLFTAFFQLGGVLIATSNRMPDELAKASGMDFAAQPRGGLVRGLFGFGSKGKISMFPANDEYAGFVEVLKARCEIWNMEGGRDYRRRETEEINEEEAEVVETMRQEMIGGFAKHDELVLGLETLATKADSKVTEQDGESKLNKGTTPKKYLLLSMDSEDQWQNAIRAALPLEIPESIPWQSTTLQVFGRKVPIPRYLEGVTSWSFTDLCGGMFGPADYITMASTFHTFILDGVPILTLMQKNEARRLITLLDALYEARCKLLIRAEAGPDDLFFPETNILAEPTASGTGREENEGGDAVYPETLSEIYQDQTSPFRPNVSSYTDVTKTGYDPDEDSDFGPIPGKAGEIGRKVDFGMTSSFTGEDERFAYKRARSRLWEMCGARWHARSQPGWWRPLPLEVRRWERSSSNLPPTQGPIEIRGDVKMGESVILDKPAGLQGKELEEKERAKGPFREERDPPPEFGVWHAWGITKWGKKAGVWGQGPEGLEARKGRR</sequence>
<dbReference type="SMART" id="SM00382">
    <property type="entry name" value="AAA"/>
    <property type="match status" value="1"/>
</dbReference>
<dbReference type="EMBL" id="JAFJYH010000040">
    <property type="protein sequence ID" value="KAG4423013.1"/>
    <property type="molecule type" value="Genomic_DNA"/>
</dbReference>
<keyword evidence="2" id="KW-0547">Nucleotide-binding</keyword>
<dbReference type="AlphaFoldDB" id="A0A8H7WDR9"/>
<feature type="region of interest" description="Disordered" evidence="4">
    <location>
        <begin position="664"/>
        <end position="690"/>
    </location>
</feature>
<evidence type="ECO:0000256" key="1">
    <source>
        <dbReference type="ARBA" id="ARBA00010322"/>
    </source>
</evidence>
<dbReference type="CDD" id="cd00009">
    <property type="entry name" value="AAA"/>
    <property type="match status" value="1"/>
</dbReference>
<name>A0A8H7WDR9_9HELO</name>